<feature type="transmembrane region" description="Helical" evidence="2">
    <location>
        <begin position="124"/>
        <end position="142"/>
    </location>
</feature>
<feature type="transmembrane region" description="Helical" evidence="2">
    <location>
        <begin position="36"/>
        <end position="57"/>
    </location>
</feature>
<organism evidence="3 4">
    <name type="scientific">Rhodosalinus halophilus</name>
    <dbReference type="NCBI Taxonomy" id="2259333"/>
    <lineage>
        <taxon>Bacteria</taxon>
        <taxon>Pseudomonadati</taxon>
        <taxon>Pseudomonadota</taxon>
        <taxon>Alphaproteobacteria</taxon>
        <taxon>Rhodobacterales</taxon>
        <taxon>Paracoccaceae</taxon>
        <taxon>Rhodosalinus</taxon>
    </lineage>
</organism>
<dbReference type="RefSeq" id="WP_113290141.1">
    <property type="nucleotide sequence ID" value="NZ_QNTQ01000014.1"/>
</dbReference>
<accession>A0A365U629</accession>
<keyword evidence="2" id="KW-0812">Transmembrane</keyword>
<feature type="transmembrane region" description="Helical" evidence="2">
    <location>
        <begin position="77"/>
        <end position="103"/>
    </location>
</feature>
<keyword evidence="4" id="KW-1185">Reference proteome</keyword>
<name>A0A365U629_9RHOB</name>
<keyword evidence="2" id="KW-0472">Membrane</keyword>
<dbReference type="OrthoDB" id="2955631at2"/>
<protein>
    <submittedName>
        <fullName evidence="3">DUF2254 domain-containing protein</fullName>
    </submittedName>
</protein>
<feature type="transmembrane region" description="Helical" evidence="2">
    <location>
        <begin position="154"/>
        <end position="174"/>
    </location>
</feature>
<reference evidence="3 4" key="1">
    <citation type="submission" date="2018-07" db="EMBL/GenBank/DDBJ databases">
        <title>Rhodosalinus sp. strain E84T genomic sequence and assembly.</title>
        <authorList>
            <person name="Liu Z.-W."/>
            <person name="Lu D.-C."/>
        </authorList>
    </citation>
    <scope>NUCLEOTIDE SEQUENCE [LARGE SCALE GENOMIC DNA]</scope>
    <source>
        <strain evidence="3 4">E84</strain>
    </source>
</reference>
<keyword evidence="2" id="KW-1133">Transmembrane helix</keyword>
<dbReference type="AlphaFoldDB" id="A0A365U629"/>
<evidence type="ECO:0000313" key="4">
    <source>
        <dbReference type="Proteomes" id="UP000253370"/>
    </source>
</evidence>
<evidence type="ECO:0000256" key="2">
    <source>
        <dbReference type="SAM" id="Phobius"/>
    </source>
</evidence>
<gene>
    <name evidence="3" type="ORF">DRV85_14200</name>
</gene>
<comment type="caution">
    <text evidence="3">The sequence shown here is derived from an EMBL/GenBank/DDBJ whole genome shotgun (WGS) entry which is preliminary data.</text>
</comment>
<dbReference type="EMBL" id="QNTQ01000014">
    <property type="protein sequence ID" value="RBI83801.1"/>
    <property type="molecule type" value="Genomic_DNA"/>
</dbReference>
<dbReference type="Pfam" id="PF10011">
    <property type="entry name" value="DUF2254"/>
    <property type="match status" value="1"/>
</dbReference>
<proteinExistence type="predicted"/>
<feature type="region of interest" description="Disordered" evidence="1">
    <location>
        <begin position="420"/>
        <end position="444"/>
    </location>
</feature>
<dbReference type="Proteomes" id="UP000253370">
    <property type="component" value="Unassembled WGS sequence"/>
</dbReference>
<dbReference type="InterPro" id="IPR018723">
    <property type="entry name" value="DUF2254_membrane"/>
</dbReference>
<evidence type="ECO:0000256" key="1">
    <source>
        <dbReference type="SAM" id="MobiDB-lite"/>
    </source>
</evidence>
<sequence length="444" mass="47843">MPAGFVDDTGRTRVQIGLFIMLSGKLWQLRLILRKIWVRVSAFALLALISAILAQLVAPLLPRFPGVQTGAEAVEQLLVVLATSMLAVTTFSLSVAVQAFAAAAQTATPRATALLQEDPTTQNVLATFLGAFVFSLLGLVALQADLYDARGRLILFAVTAGVVALVIVSLIRWISHLMEFGRMENILDRVEDATTAALDRRLRSPFLGGRPLLTAPPVDGHKVIAKAAGYVLHLDMQRLQTVAGEMGANLYLSRLPGSYVAPGAPLLVVEGRAPDDAQVHKMRAAFSFGRQRVFDDDPRFGLIVLSEIASRALSPAVNDPGTAIGVIGRLVRILSRWEPKEMEGTAFPRVHVPPILPEEAIIDAFRPIARDGAGMIEVHLHLQKALGLLADTAPEVFGPAASAMAQYDLDCTRRADLPESERAQLSSVGPTEPRSPRVRANAFI</sequence>
<evidence type="ECO:0000313" key="3">
    <source>
        <dbReference type="EMBL" id="RBI83801.1"/>
    </source>
</evidence>